<keyword evidence="2" id="KW-1185">Reference proteome</keyword>
<dbReference type="Proteomes" id="UP000467305">
    <property type="component" value="Unassembled WGS sequence"/>
</dbReference>
<reference evidence="1 2" key="1">
    <citation type="submission" date="2019-09" db="EMBL/GenBank/DDBJ databases">
        <authorList>
            <person name="Cao W.R."/>
        </authorList>
    </citation>
    <scope>NUCLEOTIDE SEQUENCE [LARGE SCALE GENOMIC DNA]</scope>
    <source>
        <strain evidence="2">a4</strain>
    </source>
</reference>
<evidence type="ECO:0000313" key="1">
    <source>
        <dbReference type="EMBL" id="KAB1158361.1"/>
    </source>
</evidence>
<evidence type="ECO:0000313" key="2">
    <source>
        <dbReference type="Proteomes" id="UP000467305"/>
    </source>
</evidence>
<dbReference type="RefSeq" id="WP_150899785.1">
    <property type="nucleotide sequence ID" value="NZ_WAAU01000013.1"/>
</dbReference>
<proteinExistence type="predicted"/>
<organism evidence="1 2">
    <name type="scientific">Tenacibaculum aiptasiae</name>
    <dbReference type="NCBI Taxonomy" id="426481"/>
    <lineage>
        <taxon>Bacteria</taxon>
        <taxon>Pseudomonadati</taxon>
        <taxon>Bacteroidota</taxon>
        <taxon>Flavobacteriia</taxon>
        <taxon>Flavobacteriales</taxon>
        <taxon>Flavobacteriaceae</taxon>
        <taxon>Tenacibaculum</taxon>
    </lineage>
</organism>
<dbReference type="EMBL" id="WAAU01000013">
    <property type="protein sequence ID" value="KAB1158361.1"/>
    <property type="molecule type" value="Genomic_DNA"/>
</dbReference>
<comment type="caution">
    <text evidence="1">The sequence shown here is derived from an EMBL/GenBank/DDBJ whole genome shotgun (WGS) entry which is preliminary data.</text>
</comment>
<gene>
    <name evidence="1" type="ORF">F7018_09280</name>
</gene>
<sequence>MNEKKIDQFFHKDVILRKIFLVFGLCFFGVDKKQLKKNNEKANVYYLFNRKFKIIRVNPKVNLSKYKNNLMIKTIALNICIKVNNKVIEIKIYRYYYDIIMN</sequence>
<dbReference type="AlphaFoldDB" id="A0A7J5AL97"/>
<name>A0A7J5AL97_9FLAO</name>
<protein>
    <submittedName>
        <fullName evidence="1">Uncharacterized protein</fullName>
    </submittedName>
</protein>
<accession>A0A7J5AL97</accession>